<name>A0AAW2YHT8_9EUKA</name>
<keyword evidence="1" id="KW-0645">Protease</keyword>
<keyword evidence="1" id="KW-0479">Metal-binding</keyword>
<reference evidence="2 3" key="1">
    <citation type="submission" date="2024-03" db="EMBL/GenBank/DDBJ databases">
        <title>The Acrasis kona genome and developmental transcriptomes reveal deep origins of eukaryotic multicellular pathways.</title>
        <authorList>
            <person name="Sheikh S."/>
            <person name="Fu C.-J."/>
            <person name="Brown M.W."/>
            <person name="Baldauf S.L."/>
        </authorList>
    </citation>
    <scope>NUCLEOTIDE SEQUENCE [LARGE SCALE GENOMIC DNA]</scope>
    <source>
        <strain evidence="2 3">ATCC MYA-3509</strain>
    </source>
</reference>
<comment type="caution">
    <text evidence="2">The sequence shown here is derived from an EMBL/GenBank/DDBJ whole genome shotgun (WGS) entry which is preliminary data.</text>
</comment>
<dbReference type="Gene3D" id="3.20.20.140">
    <property type="entry name" value="Metal-dependent hydrolases"/>
    <property type="match status" value="1"/>
</dbReference>
<keyword evidence="1" id="KW-0378">Hydrolase</keyword>
<dbReference type="PROSITE" id="PS51365">
    <property type="entry name" value="RENAL_DIPEPTIDASE_2"/>
    <property type="match status" value="1"/>
</dbReference>
<dbReference type="GO" id="GO:0070573">
    <property type="term" value="F:metallodipeptidase activity"/>
    <property type="evidence" value="ECO:0007669"/>
    <property type="project" value="InterPro"/>
</dbReference>
<dbReference type="InterPro" id="IPR032466">
    <property type="entry name" value="Metal_Hydrolase"/>
</dbReference>
<evidence type="ECO:0000256" key="1">
    <source>
        <dbReference type="RuleBase" id="RU341113"/>
    </source>
</evidence>
<keyword evidence="1" id="KW-0224">Dipeptidase</keyword>
<sequence>MSSKAPFIDGHDVLPSAIYDITQRCGQTIHINTSLASKSKQLIEMCGRDIQSDLQRFKYGRVGAVFLSIFTPCSNSNDNVLSLFDIVTQITEASSSVALVTTHSQLWGAYRRGKIAALIGLEGGHMIKDSLANLRQFYRLGARYMTLTHDCHTSWAVSCCDPNPYSDSLEYGLNAFGRSVVSEMNRLGMIIDISHTAEETMKEVIQISKAPVIFSHSNPRAKCNHIRNVPDNVLELLKEKDGLIMVTYAPHLVSEEERIAHQEINSQNNNSLITNQKIREWQSSHDSERSSLRHVVEMIKYLKTLFGGTTNIGIGSDFNATPFTSKGLEDASKHVKLITALIKDGFSDEEVLQISSLNFLRVFHEVEKIANLETSVNH</sequence>
<dbReference type="CDD" id="cd01301">
    <property type="entry name" value="rDP_like"/>
    <property type="match status" value="1"/>
</dbReference>
<keyword evidence="3" id="KW-1185">Reference proteome</keyword>
<dbReference type="Proteomes" id="UP001431209">
    <property type="component" value="Unassembled WGS sequence"/>
</dbReference>
<keyword evidence="1" id="KW-0482">Metalloprotease</keyword>
<gene>
    <name evidence="2" type="ORF">AKO1_005664</name>
</gene>
<dbReference type="GO" id="GO:0046872">
    <property type="term" value="F:metal ion binding"/>
    <property type="evidence" value="ECO:0007669"/>
    <property type="project" value="UniProtKB-UniRule"/>
</dbReference>
<keyword evidence="1" id="KW-0862">Zinc</keyword>
<protein>
    <recommendedName>
        <fullName evidence="1">Dipeptidase</fullName>
        <ecNumber evidence="1">3.4.13.19</ecNumber>
    </recommendedName>
</protein>
<dbReference type="EMBL" id="JAOPGA020000108">
    <property type="protein sequence ID" value="KAL0476883.1"/>
    <property type="molecule type" value="Genomic_DNA"/>
</dbReference>
<dbReference type="PANTHER" id="PTHR10443">
    <property type="entry name" value="MICROSOMAL DIPEPTIDASE"/>
    <property type="match status" value="1"/>
</dbReference>
<dbReference type="InterPro" id="IPR008257">
    <property type="entry name" value="Pept_M19"/>
</dbReference>
<dbReference type="AlphaFoldDB" id="A0AAW2YHT8"/>
<comment type="similarity">
    <text evidence="1">Belongs to the metallo-dependent hydrolases superfamily. Peptidase M19 family.</text>
</comment>
<evidence type="ECO:0000313" key="2">
    <source>
        <dbReference type="EMBL" id="KAL0476883.1"/>
    </source>
</evidence>
<evidence type="ECO:0000313" key="3">
    <source>
        <dbReference type="Proteomes" id="UP001431209"/>
    </source>
</evidence>
<comment type="catalytic activity">
    <reaction evidence="1">
        <text>an L-aminoacyl-L-amino acid + H2O = 2 an L-alpha-amino acid</text>
        <dbReference type="Rhea" id="RHEA:48940"/>
        <dbReference type="ChEBI" id="CHEBI:15377"/>
        <dbReference type="ChEBI" id="CHEBI:59869"/>
        <dbReference type="ChEBI" id="CHEBI:77460"/>
        <dbReference type="EC" id="3.4.13.19"/>
    </reaction>
</comment>
<dbReference type="PANTHER" id="PTHR10443:SF12">
    <property type="entry name" value="DIPEPTIDASE"/>
    <property type="match status" value="1"/>
</dbReference>
<dbReference type="SUPFAM" id="SSF51556">
    <property type="entry name" value="Metallo-dependent hydrolases"/>
    <property type="match status" value="1"/>
</dbReference>
<organism evidence="2 3">
    <name type="scientific">Acrasis kona</name>
    <dbReference type="NCBI Taxonomy" id="1008807"/>
    <lineage>
        <taxon>Eukaryota</taxon>
        <taxon>Discoba</taxon>
        <taxon>Heterolobosea</taxon>
        <taxon>Tetramitia</taxon>
        <taxon>Eutetramitia</taxon>
        <taxon>Acrasidae</taxon>
        <taxon>Acrasis</taxon>
    </lineage>
</organism>
<accession>A0AAW2YHT8</accession>
<proteinExistence type="inferred from homology"/>
<dbReference type="EC" id="3.4.13.19" evidence="1"/>
<comment type="cofactor">
    <cofactor evidence="1">
        <name>Zn(2+)</name>
        <dbReference type="ChEBI" id="CHEBI:29105"/>
    </cofactor>
</comment>
<dbReference type="Pfam" id="PF01244">
    <property type="entry name" value="Peptidase_M19"/>
    <property type="match status" value="1"/>
</dbReference>
<dbReference type="GO" id="GO:0006508">
    <property type="term" value="P:proteolysis"/>
    <property type="evidence" value="ECO:0007669"/>
    <property type="project" value="UniProtKB-KW"/>
</dbReference>